<evidence type="ECO:0000256" key="13">
    <source>
        <dbReference type="ARBA" id="ARBA00023136"/>
    </source>
</evidence>
<protein>
    <recommendedName>
        <fullName evidence="18">Delta(14)-sterol reductase ERG24</fullName>
    </recommendedName>
    <alternativeName>
        <fullName evidence="20">C-14 sterol reductase ERG24</fullName>
    </alternativeName>
    <alternativeName>
        <fullName evidence="19">Sterol C14-reductase ERG24</fullName>
    </alternativeName>
</protein>
<sequence length="419" mass="48576">MKNKKSNAVEEFGGTFGTLVLTTVLPLTTIYLNLACGKSSCSILTLPLMPTMEEMFNTTSLLIYTGWFFFQLIIHLLLPFGSIQYGLPLKNDKRLSYKCNGFSCFIFSVLAFVVAYIFGLPTSFVYKHYLSFIVSSIFFSFTLSLFLYIKSFSVPYDKLTDSVNVKGSFIYQHFLGRELNPRFGDFDLKFFCELRPGLIGWIILDFCILIEDFQKHNSLNYSLALVVFFHTFYVADALWHEEAILSTMDIVHDGLGLMLVMGNLSWVPFLYSLQARFLLEHPQIQWSFCALVAFFLLNLVGYAIFRLSNSQKNEFRKNPHNPSLSHLKTLRTSSGKKLLVSSWWGLSRHPNYMGDLIMALTWSLVTGFQHIIPYFYPIYFTYLLVHRGMRDDAHCRKKYGSDWDTYCDTVHYKIFPYIY</sequence>
<proteinExistence type="inferred from homology"/>
<evidence type="ECO:0000256" key="4">
    <source>
        <dbReference type="ARBA" id="ARBA00022516"/>
    </source>
</evidence>
<evidence type="ECO:0000256" key="7">
    <source>
        <dbReference type="ARBA" id="ARBA00022857"/>
    </source>
</evidence>
<comment type="catalytic activity">
    <reaction evidence="16">
        <text>4,4-dimethyl-5alpha-cholesta-8,24-dien-3beta-ol + NADP(+) = 4,4-dimethyl-5alpha-cholesta-8,14,24-trien-3beta-ol + NADPH + H(+)</text>
        <dbReference type="Rhea" id="RHEA:18561"/>
        <dbReference type="ChEBI" id="CHEBI:15378"/>
        <dbReference type="ChEBI" id="CHEBI:17813"/>
        <dbReference type="ChEBI" id="CHEBI:18364"/>
        <dbReference type="ChEBI" id="CHEBI:57783"/>
        <dbReference type="ChEBI" id="CHEBI:58349"/>
        <dbReference type="EC" id="1.3.1.70"/>
    </reaction>
    <physiologicalReaction direction="right-to-left" evidence="16">
        <dbReference type="Rhea" id="RHEA:18563"/>
    </physiologicalReaction>
</comment>
<keyword evidence="9 21" id="KW-1133">Transmembrane helix</keyword>
<feature type="transmembrane region" description="Helical" evidence="21">
    <location>
        <begin position="12"/>
        <end position="35"/>
    </location>
</feature>
<dbReference type="FunCoup" id="T1FP80">
    <property type="interactions" value="509"/>
</dbReference>
<evidence type="ECO:0000256" key="2">
    <source>
        <dbReference type="ARBA" id="ARBA00004770"/>
    </source>
</evidence>
<dbReference type="FunFam" id="1.20.120.1630:FF:000009">
    <property type="entry name" value="C-14 sterol reductase"/>
    <property type="match status" value="1"/>
</dbReference>
<accession>T1FP80</accession>
<dbReference type="HOGENOM" id="CLU_015631_0_1_1"/>
<evidence type="ECO:0000256" key="6">
    <source>
        <dbReference type="ARBA" id="ARBA00022778"/>
    </source>
</evidence>
<dbReference type="InterPro" id="IPR018083">
    <property type="entry name" value="Sterol_reductase_CS"/>
</dbReference>
<keyword evidence="6" id="KW-0153">Cholesterol metabolism</keyword>
<reference evidence="22 24" key="2">
    <citation type="journal article" date="2013" name="Nature">
        <title>Insights into bilaterian evolution from three spiralian genomes.</title>
        <authorList>
            <person name="Simakov O."/>
            <person name="Marletaz F."/>
            <person name="Cho S.J."/>
            <person name="Edsinger-Gonzales E."/>
            <person name="Havlak P."/>
            <person name="Hellsten U."/>
            <person name="Kuo D.H."/>
            <person name="Larsson T."/>
            <person name="Lv J."/>
            <person name="Arendt D."/>
            <person name="Savage R."/>
            <person name="Osoegawa K."/>
            <person name="de Jong P."/>
            <person name="Grimwood J."/>
            <person name="Chapman J.A."/>
            <person name="Shapiro H."/>
            <person name="Aerts A."/>
            <person name="Otillar R.P."/>
            <person name="Terry A.Y."/>
            <person name="Boore J.L."/>
            <person name="Grigoriev I.V."/>
            <person name="Lindberg D.R."/>
            <person name="Seaver E.C."/>
            <person name="Weisblat D.A."/>
            <person name="Putnam N.H."/>
            <person name="Rokhsar D.S."/>
        </authorList>
    </citation>
    <scope>NUCLEOTIDE SEQUENCE</scope>
</reference>
<keyword evidence="15" id="KW-0753">Steroid metabolism</keyword>
<keyword evidence="7" id="KW-0521">NADP</keyword>
<dbReference type="InParanoid" id="T1FP80"/>
<dbReference type="GO" id="GO:0006695">
    <property type="term" value="P:cholesterol biosynthetic process"/>
    <property type="evidence" value="ECO:0000318"/>
    <property type="project" value="GO_Central"/>
</dbReference>
<dbReference type="OrthoDB" id="5326588at2759"/>
<feature type="transmembrane region" description="Helical" evidence="21">
    <location>
        <begin position="55"/>
        <end position="78"/>
    </location>
</feature>
<feature type="transmembrane region" description="Helical" evidence="21">
    <location>
        <begin position="356"/>
        <end position="380"/>
    </location>
</feature>
<dbReference type="STRING" id="6412.T1FP80"/>
<dbReference type="GO" id="GO:0016129">
    <property type="term" value="P:phytosteroid biosynthetic process"/>
    <property type="evidence" value="ECO:0007669"/>
    <property type="project" value="UniProtKB-ARBA"/>
</dbReference>
<evidence type="ECO:0000256" key="1">
    <source>
        <dbReference type="ARBA" id="ARBA00004141"/>
    </source>
</evidence>
<dbReference type="Pfam" id="PF01222">
    <property type="entry name" value="ERG4_ERG24"/>
    <property type="match status" value="1"/>
</dbReference>
<keyword evidence="5 21" id="KW-0812">Transmembrane</keyword>
<evidence type="ECO:0000256" key="21">
    <source>
        <dbReference type="SAM" id="Phobius"/>
    </source>
</evidence>
<dbReference type="PANTHER" id="PTHR21257:SF52">
    <property type="entry name" value="DELTA(14)-STEROL REDUCTASE TM7SF2"/>
    <property type="match status" value="1"/>
</dbReference>
<reference evidence="24" key="1">
    <citation type="submission" date="2012-12" db="EMBL/GenBank/DDBJ databases">
        <authorList>
            <person name="Hellsten U."/>
            <person name="Grimwood J."/>
            <person name="Chapman J.A."/>
            <person name="Shapiro H."/>
            <person name="Aerts A."/>
            <person name="Otillar R.P."/>
            <person name="Terry A.Y."/>
            <person name="Boore J.L."/>
            <person name="Simakov O."/>
            <person name="Marletaz F."/>
            <person name="Cho S.-J."/>
            <person name="Edsinger-Gonzales E."/>
            <person name="Havlak P."/>
            <person name="Kuo D.-H."/>
            <person name="Larsson T."/>
            <person name="Lv J."/>
            <person name="Arendt D."/>
            <person name="Savage R."/>
            <person name="Osoegawa K."/>
            <person name="de Jong P."/>
            <person name="Lindberg D.R."/>
            <person name="Seaver E.C."/>
            <person name="Weisblat D.A."/>
            <person name="Putnam N.H."/>
            <person name="Grigoriev I.V."/>
            <person name="Rokhsar D.S."/>
        </authorList>
    </citation>
    <scope>NUCLEOTIDE SEQUENCE</scope>
</reference>
<dbReference type="GO" id="GO:0050613">
    <property type="term" value="F:Delta14-sterol reductase activity"/>
    <property type="evidence" value="ECO:0000318"/>
    <property type="project" value="GO_Central"/>
</dbReference>
<dbReference type="PROSITE" id="PS01018">
    <property type="entry name" value="STEROL_REDUCT_2"/>
    <property type="match status" value="1"/>
</dbReference>
<keyword evidence="8" id="KW-0752">Steroid biosynthesis</keyword>
<dbReference type="GO" id="GO:0005637">
    <property type="term" value="C:nuclear inner membrane"/>
    <property type="evidence" value="ECO:0000318"/>
    <property type="project" value="GO_Central"/>
</dbReference>
<comment type="subcellular location">
    <subcellularLocation>
        <location evidence="1">Membrane</location>
        <topology evidence="1">Multi-pass membrane protein</topology>
    </subcellularLocation>
</comment>
<evidence type="ECO:0000256" key="18">
    <source>
        <dbReference type="ARBA" id="ARBA00074394"/>
    </source>
</evidence>
<keyword evidence="4" id="KW-0444">Lipid biosynthesis</keyword>
<dbReference type="RefSeq" id="XP_009021933.1">
    <property type="nucleotide sequence ID" value="XM_009023685.1"/>
</dbReference>
<evidence type="ECO:0000256" key="12">
    <source>
        <dbReference type="ARBA" id="ARBA00023098"/>
    </source>
</evidence>
<evidence type="ECO:0000256" key="14">
    <source>
        <dbReference type="ARBA" id="ARBA00023166"/>
    </source>
</evidence>
<dbReference type="CTD" id="20210627"/>
<dbReference type="Gene3D" id="1.20.120.1630">
    <property type="match status" value="1"/>
</dbReference>
<keyword evidence="10" id="KW-0560">Oxidoreductase</keyword>
<feature type="transmembrane region" description="Helical" evidence="21">
    <location>
        <begin position="130"/>
        <end position="149"/>
    </location>
</feature>
<evidence type="ECO:0000256" key="8">
    <source>
        <dbReference type="ARBA" id="ARBA00022955"/>
    </source>
</evidence>
<keyword evidence="12" id="KW-0443">Lipid metabolism</keyword>
<keyword evidence="14" id="KW-1207">Sterol metabolism</keyword>
<feature type="transmembrane region" description="Helical" evidence="21">
    <location>
        <begin position="285"/>
        <end position="305"/>
    </location>
</feature>
<evidence type="ECO:0000313" key="22">
    <source>
        <dbReference type="EMBL" id="ESN99906.1"/>
    </source>
</evidence>
<dbReference type="EMBL" id="KB097026">
    <property type="protein sequence ID" value="ESN99906.1"/>
    <property type="molecule type" value="Genomic_DNA"/>
</dbReference>
<name>T1FP80_HELRO</name>
<keyword evidence="24" id="KW-1185">Reference proteome</keyword>
<comment type="pathway">
    <text evidence="2">Steroid biosynthesis; cholesterol biosynthesis.</text>
</comment>
<feature type="transmembrane region" description="Helical" evidence="21">
    <location>
        <begin position="218"/>
        <end position="235"/>
    </location>
</feature>
<evidence type="ECO:0000256" key="10">
    <source>
        <dbReference type="ARBA" id="ARBA00023002"/>
    </source>
</evidence>
<evidence type="ECO:0000256" key="16">
    <source>
        <dbReference type="ARBA" id="ARBA00052254"/>
    </source>
</evidence>
<evidence type="ECO:0000256" key="9">
    <source>
        <dbReference type="ARBA" id="ARBA00022989"/>
    </source>
</evidence>
<evidence type="ECO:0000256" key="11">
    <source>
        <dbReference type="ARBA" id="ARBA00023011"/>
    </source>
</evidence>
<dbReference type="EnsemblMetazoa" id="HelroT187232">
    <property type="protein sequence ID" value="HelroP187232"/>
    <property type="gene ID" value="HelroG187232"/>
</dbReference>
<evidence type="ECO:0000256" key="5">
    <source>
        <dbReference type="ARBA" id="ARBA00022692"/>
    </source>
</evidence>
<evidence type="ECO:0000256" key="20">
    <source>
        <dbReference type="ARBA" id="ARBA00083315"/>
    </source>
</evidence>
<keyword evidence="13 21" id="KW-0472">Membrane</keyword>
<feature type="transmembrane region" description="Helical" evidence="21">
    <location>
        <begin position="255"/>
        <end position="273"/>
    </location>
</feature>
<feature type="transmembrane region" description="Helical" evidence="21">
    <location>
        <begin position="99"/>
        <end position="118"/>
    </location>
</feature>
<dbReference type="Proteomes" id="UP000015101">
    <property type="component" value="Unassembled WGS sequence"/>
</dbReference>
<dbReference type="OMA" id="PNYMGDL"/>
<evidence type="ECO:0000256" key="17">
    <source>
        <dbReference type="ARBA" id="ARBA00060638"/>
    </source>
</evidence>
<comment type="pathway">
    <text evidence="17">Steroid biosynthesis; zymosterol biosynthesis; zymosterol from lanosterol: step 2/6.</text>
</comment>
<dbReference type="GO" id="GO:0005789">
    <property type="term" value="C:endoplasmic reticulum membrane"/>
    <property type="evidence" value="ECO:0000318"/>
    <property type="project" value="GO_Central"/>
</dbReference>
<keyword evidence="11" id="KW-0756">Sterol biosynthesis</keyword>
<evidence type="ECO:0000256" key="15">
    <source>
        <dbReference type="ARBA" id="ARBA00023221"/>
    </source>
</evidence>
<evidence type="ECO:0000256" key="3">
    <source>
        <dbReference type="ARBA" id="ARBA00005402"/>
    </source>
</evidence>
<gene>
    <name evidence="23" type="primary">20210627</name>
    <name evidence="22" type="ORF">HELRODRAFT_187232</name>
</gene>
<evidence type="ECO:0000256" key="19">
    <source>
        <dbReference type="ARBA" id="ARBA00077841"/>
    </source>
</evidence>
<dbReference type="PANTHER" id="PTHR21257">
    <property type="entry name" value="DELTA(14)-STEROL REDUCTASE"/>
    <property type="match status" value="1"/>
</dbReference>
<dbReference type="AlphaFoldDB" id="T1FP80"/>
<keyword evidence="6" id="KW-0152">Cholesterol biosynthesis</keyword>
<dbReference type="eggNOG" id="KOG1435">
    <property type="taxonomic scope" value="Eukaryota"/>
</dbReference>
<dbReference type="GeneID" id="20210627"/>
<comment type="similarity">
    <text evidence="3">Belongs to the ERG4/ERG24 family.</text>
</comment>
<evidence type="ECO:0000313" key="23">
    <source>
        <dbReference type="EnsemblMetazoa" id="HelroP187232"/>
    </source>
</evidence>
<dbReference type="EMBL" id="AMQM01005578">
    <property type="status" value="NOT_ANNOTATED_CDS"/>
    <property type="molecule type" value="Genomic_DNA"/>
</dbReference>
<organism evidence="23 24">
    <name type="scientific">Helobdella robusta</name>
    <name type="common">Californian leech</name>
    <dbReference type="NCBI Taxonomy" id="6412"/>
    <lineage>
        <taxon>Eukaryota</taxon>
        <taxon>Metazoa</taxon>
        <taxon>Spiralia</taxon>
        <taxon>Lophotrochozoa</taxon>
        <taxon>Annelida</taxon>
        <taxon>Clitellata</taxon>
        <taxon>Hirudinea</taxon>
        <taxon>Rhynchobdellida</taxon>
        <taxon>Glossiphoniidae</taxon>
        <taxon>Helobdella</taxon>
    </lineage>
</organism>
<reference evidence="23" key="3">
    <citation type="submission" date="2015-06" db="UniProtKB">
        <authorList>
            <consortium name="EnsemblMetazoa"/>
        </authorList>
    </citation>
    <scope>IDENTIFICATION</scope>
</reference>
<evidence type="ECO:0000313" key="24">
    <source>
        <dbReference type="Proteomes" id="UP000015101"/>
    </source>
</evidence>
<dbReference type="KEGG" id="hro:HELRODRAFT_187232"/>
<dbReference type="UniPathway" id="UPA00063"/>
<dbReference type="InterPro" id="IPR001171">
    <property type="entry name" value="ERG24_DHCR-like"/>
</dbReference>